<organism evidence="2 3">
    <name type="scientific">Magnetofaba australis IT-1</name>
    <dbReference type="NCBI Taxonomy" id="1434232"/>
    <lineage>
        <taxon>Bacteria</taxon>
        <taxon>Pseudomonadati</taxon>
        <taxon>Pseudomonadota</taxon>
        <taxon>Magnetococcia</taxon>
        <taxon>Magnetococcales</taxon>
        <taxon>Magnetococcaceae</taxon>
        <taxon>Magnetofaba</taxon>
    </lineage>
</organism>
<dbReference type="PANTHER" id="PTHR30244:SF34">
    <property type="entry name" value="DTDP-4-AMINO-4,6-DIDEOXYGALACTOSE TRANSAMINASE"/>
    <property type="match status" value="1"/>
</dbReference>
<dbReference type="AlphaFoldDB" id="A0A1Y2K6M8"/>
<comment type="caution">
    <text evidence="2">The sequence shown here is derived from an EMBL/GenBank/DDBJ whole genome shotgun (WGS) entry which is preliminary data.</text>
</comment>
<dbReference type="STRING" id="1434232.MAIT1_03365"/>
<evidence type="ECO:0000313" key="3">
    <source>
        <dbReference type="Proteomes" id="UP000194003"/>
    </source>
</evidence>
<protein>
    <submittedName>
        <fullName evidence="2">Putative DegT/DnrJ/EryC1/StrS aminotransferase</fullName>
    </submittedName>
</protein>
<dbReference type="GO" id="GO:0000271">
    <property type="term" value="P:polysaccharide biosynthetic process"/>
    <property type="evidence" value="ECO:0007669"/>
    <property type="project" value="TreeGrafter"/>
</dbReference>
<dbReference type="Proteomes" id="UP000194003">
    <property type="component" value="Unassembled WGS sequence"/>
</dbReference>
<dbReference type="GO" id="GO:0030170">
    <property type="term" value="F:pyridoxal phosphate binding"/>
    <property type="evidence" value="ECO:0007669"/>
    <property type="project" value="TreeGrafter"/>
</dbReference>
<dbReference type="InterPro" id="IPR015424">
    <property type="entry name" value="PyrdxlP-dep_Trfase"/>
</dbReference>
<sequence length="288" mass="32844">MDINPRTLAMDEDQVLAKINDNTRAVFLTHAQGFNGLSDRLVSELEKRGVPLIEDVCESHGATHKGKKLGSIGLASNFSFYFAHHMSTIEGGMVCTNDEAFYNAILALRSHGMTREIQNDEIRQKWIDENPELSPDFIFAYPAINTRNTEIGAVLGRSALPRLDANNALRTRNFTLLIKNLDPNIYFTDFVLEGSSNYAFNLILKEKDPALRDRLEKKMRDEGVEFRRGSAGGGNQVRQPYVRPYIRENEWLEYPEVEHIHYYGYYVGNYPSMSEEQVLELCKVLNSI</sequence>
<keyword evidence="2" id="KW-0808">Transferase</keyword>
<reference evidence="2 3" key="1">
    <citation type="journal article" date="2016" name="BMC Genomics">
        <title>Combined genomic and structural analyses of a cultured magnetotactic bacterium reveals its niche adaptation to a dynamic environment.</title>
        <authorList>
            <person name="Araujo A.C."/>
            <person name="Morillo V."/>
            <person name="Cypriano J."/>
            <person name="Teixeira L.C."/>
            <person name="Leao P."/>
            <person name="Lyra S."/>
            <person name="Almeida L.G."/>
            <person name="Bazylinski D.A."/>
            <person name="Vasconcellos A.T."/>
            <person name="Abreu F."/>
            <person name="Lins U."/>
        </authorList>
    </citation>
    <scope>NUCLEOTIDE SEQUENCE [LARGE SCALE GENOMIC DNA]</scope>
    <source>
        <strain evidence="2 3">IT-1</strain>
    </source>
</reference>
<name>A0A1Y2K6M8_9PROT</name>
<dbReference type="InterPro" id="IPR000653">
    <property type="entry name" value="DegT/StrS_aminotransferase"/>
</dbReference>
<comment type="similarity">
    <text evidence="1">Belongs to the DegT/DnrJ/EryC1 family.</text>
</comment>
<dbReference type="Pfam" id="PF01041">
    <property type="entry name" value="DegT_DnrJ_EryC1"/>
    <property type="match status" value="1"/>
</dbReference>
<dbReference type="GO" id="GO:0008483">
    <property type="term" value="F:transaminase activity"/>
    <property type="evidence" value="ECO:0007669"/>
    <property type="project" value="UniProtKB-KW"/>
</dbReference>
<keyword evidence="3" id="KW-1185">Reference proteome</keyword>
<evidence type="ECO:0000313" key="2">
    <source>
        <dbReference type="EMBL" id="OSM05203.1"/>
    </source>
</evidence>
<dbReference type="InterPro" id="IPR015421">
    <property type="entry name" value="PyrdxlP-dep_Trfase_major"/>
</dbReference>
<proteinExistence type="inferred from homology"/>
<dbReference type="Gene3D" id="3.40.640.10">
    <property type="entry name" value="Type I PLP-dependent aspartate aminotransferase-like (Major domain)"/>
    <property type="match status" value="1"/>
</dbReference>
<dbReference type="EMBL" id="LVJN01000018">
    <property type="protein sequence ID" value="OSM05203.1"/>
    <property type="molecule type" value="Genomic_DNA"/>
</dbReference>
<accession>A0A1Y2K6M8</accession>
<gene>
    <name evidence="2" type="ORF">MAIT1_03365</name>
</gene>
<dbReference type="PANTHER" id="PTHR30244">
    <property type="entry name" value="TRANSAMINASE"/>
    <property type="match status" value="1"/>
</dbReference>
<keyword evidence="2" id="KW-0032">Aminotransferase</keyword>
<evidence type="ECO:0000256" key="1">
    <source>
        <dbReference type="ARBA" id="ARBA00037999"/>
    </source>
</evidence>
<dbReference type="SUPFAM" id="SSF53383">
    <property type="entry name" value="PLP-dependent transferases"/>
    <property type="match status" value="1"/>
</dbReference>
<dbReference type="InterPro" id="IPR015422">
    <property type="entry name" value="PyrdxlP-dep_Trfase_small"/>
</dbReference>
<dbReference type="Gene3D" id="3.90.1150.10">
    <property type="entry name" value="Aspartate Aminotransferase, domain 1"/>
    <property type="match status" value="1"/>
</dbReference>